<protein>
    <recommendedName>
        <fullName evidence="4">Cellulose biosynthesis protein BcsO</fullName>
    </recommendedName>
</protein>
<gene>
    <name evidence="2" type="ORF">BTJ39_23460</name>
</gene>
<dbReference type="EMBL" id="MRUL01000035">
    <property type="protein sequence ID" value="OON34696.1"/>
    <property type="molecule type" value="Genomic_DNA"/>
</dbReference>
<evidence type="ECO:0000313" key="2">
    <source>
        <dbReference type="EMBL" id="OON34696.1"/>
    </source>
</evidence>
<feature type="region of interest" description="Disordered" evidence="1">
    <location>
        <begin position="138"/>
        <end position="168"/>
    </location>
</feature>
<organism evidence="2 3">
    <name type="scientific">Izhakiella australiensis</name>
    <dbReference type="NCBI Taxonomy" id="1926881"/>
    <lineage>
        <taxon>Bacteria</taxon>
        <taxon>Pseudomonadati</taxon>
        <taxon>Pseudomonadota</taxon>
        <taxon>Gammaproteobacteria</taxon>
        <taxon>Enterobacterales</taxon>
        <taxon>Erwiniaceae</taxon>
        <taxon>Izhakiella</taxon>
    </lineage>
</organism>
<evidence type="ECO:0000313" key="3">
    <source>
        <dbReference type="Proteomes" id="UP000190667"/>
    </source>
</evidence>
<sequence>MNDHYDDLERFKAKTGMEQLDYLDMTLGKLSQDVNKWLILRQLASCQPNYNKEITETLSSCPPSQAATDHSALHQWIPSREETPVLSSLSDFCSRAAAQSGDKTVPPAADSSPVTAPPVPPVSFARPVPSVPPVSFARAVPSAPPVSSARAVPPVPPVSSAPSASGQRVGITAIESGYDAGENPFGQLFNSCRSATGTASDSKQQPLKLFLKKGESCR</sequence>
<evidence type="ECO:0000256" key="1">
    <source>
        <dbReference type="SAM" id="MobiDB-lite"/>
    </source>
</evidence>
<dbReference type="AlphaFoldDB" id="A0A1S8Y767"/>
<reference evidence="2 3" key="1">
    <citation type="submission" date="2016-12" db="EMBL/GenBank/DDBJ databases">
        <title>Izhakiella australiana sp. nov. of genus Izhakiella isolated from Australian desert.</title>
        <authorList>
            <person name="Ji M."/>
        </authorList>
    </citation>
    <scope>NUCLEOTIDE SEQUENCE [LARGE SCALE GENOMIC DNA]</scope>
    <source>
        <strain evidence="2 3">D4N98</strain>
    </source>
</reference>
<name>A0A1S8Y767_9GAMM</name>
<dbReference type="STRING" id="1926881.BTJ39_23460"/>
<dbReference type="Proteomes" id="UP000190667">
    <property type="component" value="Unassembled WGS sequence"/>
</dbReference>
<proteinExistence type="predicted"/>
<dbReference type="RefSeq" id="WP_078005090.1">
    <property type="nucleotide sequence ID" value="NZ_MRUL01000035.1"/>
</dbReference>
<comment type="caution">
    <text evidence="2">The sequence shown here is derived from an EMBL/GenBank/DDBJ whole genome shotgun (WGS) entry which is preliminary data.</text>
</comment>
<dbReference type="OrthoDB" id="6434633at2"/>
<keyword evidence="3" id="KW-1185">Reference proteome</keyword>
<evidence type="ECO:0008006" key="4">
    <source>
        <dbReference type="Google" id="ProtNLM"/>
    </source>
</evidence>
<feature type="compositionally biased region" description="Low complexity" evidence="1">
    <location>
        <begin position="138"/>
        <end position="152"/>
    </location>
</feature>
<accession>A0A1S8Y767</accession>